<keyword evidence="1" id="KW-0472">Membrane</keyword>
<gene>
    <name evidence="2" type="ORF">S12H4_56559</name>
</gene>
<dbReference type="PROSITE" id="PS00409">
    <property type="entry name" value="PROKAR_NTER_METHYL"/>
    <property type="match status" value="1"/>
</dbReference>
<feature type="non-terminal residue" evidence="2">
    <location>
        <position position="187"/>
    </location>
</feature>
<dbReference type="InterPro" id="IPR012902">
    <property type="entry name" value="N_methyl_site"/>
</dbReference>
<accession>X1VHI6</accession>
<evidence type="ECO:0000313" key="2">
    <source>
        <dbReference type="EMBL" id="GAJ17902.1"/>
    </source>
</evidence>
<reference evidence="2" key="1">
    <citation type="journal article" date="2014" name="Front. Microbiol.">
        <title>High frequency of phylogenetically diverse reductive dehalogenase-homologous genes in deep subseafloor sedimentary metagenomes.</title>
        <authorList>
            <person name="Kawai M."/>
            <person name="Futagami T."/>
            <person name="Toyoda A."/>
            <person name="Takaki Y."/>
            <person name="Nishi S."/>
            <person name="Hori S."/>
            <person name="Arai W."/>
            <person name="Tsubouchi T."/>
            <person name="Morono Y."/>
            <person name="Uchiyama I."/>
            <person name="Ito T."/>
            <person name="Fujiyama A."/>
            <person name="Inagaki F."/>
            <person name="Takami H."/>
        </authorList>
    </citation>
    <scope>NUCLEOTIDE SEQUENCE</scope>
    <source>
        <strain evidence="2">Expedition CK06-06</strain>
    </source>
</reference>
<sequence length="187" mass="20664">MPSSFNHQGQSGLSLVEVLISVLIIALLFLGIYSLIIFSLQITVDNKFYVEAMEIANQKMEQIRNLPYDQVGVQAGIPSGNIPQVEIISRDGNFTVNTYIIFYDDDYDGEAGVDTIPNDYKIATIRVGWQSKYGDKHVTVFSKIIPRTEETSDGYGLLKIFVNDVNTNPVANASVRVVNNSLAPAVD</sequence>
<dbReference type="NCBIfam" id="TIGR02532">
    <property type="entry name" value="IV_pilin_GFxxxE"/>
    <property type="match status" value="1"/>
</dbReference>
<keyword evidence="1" id="KW-1133">Transmembrane helix</keyword>
<dbReference type="Pfam" id="PF07963">
    <property type="entry name" value="N_methyl"/>
    <property type="match status" value="1"/>
</dbReference>
<dbReference type="AlphaFoldDB" id="X1VHI6"/>
<dbReference type="EMBL" id="BARW01036441">
    <property type="protein sequence ID" value="GAJ17902.1"/>
    <property type="molecule type" value="Genomic_DNA"/>
</dbReference>
<organism evidence="2">
    <name type="scientific">marine sediment metagenome</name>
    <dbReference type="NCBI Taxonomy" id="412755"/>
    <lineage>
        <taxon>unclassified sequences</taxon>
        <taxon>metagenomes</taxon>
        <taxon>ecological metagenomes</taxon>
    </lineage>
</organism>
<keyword evidence="1" id="KW-0812">Transmembrane</keyword>
<protein>
    <recommendedName>
        <fullName evidence="3">Prepilin-type N-terminal cleavage/methylation domain-containing protein</fullName>
    </recommendedName>
</protein>
<comment type="caution">
    <text evidence="2">The sequence shown here is derived from an EMBL/GenBank/DDBJ whole genome shotgun (WGS) entry which is preliminary data.</text>
</comment>
<evidence type="ECO:0008006" key="3">
    <source>
        <dbReference type="Google" id="ProtNLM"/>
    </source>
</evidence>
<name>X1VHI6_9ZZZZ</name>
<evidence type="ECO:0000256" key="1">
    <source>
        <dbReference type="SAM" id="Phobius"/>
    </source>
</evidence>
<feature type="transmembrane region" description="Helical" evidence="1">
    <location>
        <begin position="12"/>
        <end position="38"/>
    </location>
</feature>
<proteinExistence type="predicted"/>